<protein>
    <submittedName>
        <fullName evidence="1">Uncharacterized protein</fullName>
    </submittedName>
</protein>
<evidence type="ECO:0000313" key="1">
    <source>
        <dbReference type="EMBL" id="MTH61112.1"/>
    </source>
</evidence>
<gene>
    <name evidence="1" type="ORF">GL300_18035</name>
</gene>
<dbReference type="Proteomes" id="UP000449846">
    <property type="component" value="Unassembled WGS sequence"/>
</dbReference>
<evidence type="ECO:0000313" key="2">
    <source>
        <dbReference type="Proteomes" id="UP000449846"/>
    </source>
</evidence>
<comment type="caution">
    <text evidence="1">The sequence shown here is derived from an EMBL/GenBank/DDBJ whole genome shotgun (WGS) entry which is preliminary data.</text>
</comment>
<organism evidence="1 2">
    <name type="scientific">Paracoccus litorisediminis</name>
    <dbReference type="NCBI Taxonomy" id="2006130"/>
    <lineage>
        <taxon>Bacteria</taxon>
        <taxon>Pseudomonadati</taxon>
        <taxon>Pseudomonadota</taxon>
        <taxon>Alphaproteobacteria</taxon>
        <taxon>Rhodobacterales</taxon>
        <taxon>Paracoccaceae</taxon>
        <taxon>Paracoccus</taxon>
    </lineage>
</organism>
<dbReference type="AlphaFoldDB" id="A0A844HUC5"/>
<sequence length="169" mass="19503">MTLALTMDEQKTLVQELVTHFNRIDCAHEIDGPLMSTVKREDGTYRNYEISRADFWLTGMRFGETGKPLLIFEPEDDDERYKLLEVSLAKIDTFFPTFSVKLAEFCKLKVADRELFTEDQSDLLLHVIEAIEDTEALLDLLNKALLERRAVDEAAETEKMKANPMFGMF</sequence>
<reference evidence="1 2" key="1">
    <citation type="submission" date="2019-11" db="EMBL/GenBank/DDBJ databases">
        <authorList>
            <person name="Dong K."/>
        </authorList>
    </citation>
    <scope>NUCLEOTIDE SEQUENCE [LARGE SCALE GENOMIC DNA]</scope>
    <source>
        <strain evidence="1 2">NBRC 112902</strain>
    </source>
</reference>
<dbReference type="RefSeq" id="WP_155041055.1">
    <property type="nucleotide sequence ID" value="NZ_WMIG01000013.1"/>
</dbReference>
<name>A0A844HUC5_9RHOB</name>
<keyword evidence="2" id="KW-1185">Reference proteome</keyword>
<accession>A0A844HUC5</accession>
<proteinExistence type="predicted"/>
<dbReference type="EMBL" id="WMIG01000013">
    <property type="protein sequence ID" value="MTH61112.1"/>
    <property type="molecule type" value="Genomic_DNA"/>
</dbReference>